<dbReference type="InterPro" id="IPR050204">
    <property type="entry name" value="AraC_XylS_family_regulators"/>
</dbReference>
<dbReference type="Proteomes" id="UP000315648">
    <property type="component" value="Unassembled WGS sequence"/>
</dbReference>
<dbReference type="PANTHER" id="PTHR46796">
    <property type="entry name" value="HTH-TYPE TRANSCRIPTIONAL ACTIVATOR RHAS-RELATED"/>
    <property type="match status" value="1"/>
</dbReference>
<dbReference type="InterPro" id="IPR018062">
    <property type="entry name" value="HTH_AraC-typ_CS"/>
</dbReference>
<dbReference type="GO" id="GO:0003700">
    <property type="term" value="F:DNA-binding transcription factor activity"/>
    <property type="evidence" value="ECO:0007669"/>
    <property type="project" value="InterPro"/>
</dbReference>
<evidence type="ECO:0000259" key="5">
    <source>
        <dbReference type="PROSITE" id="PS01124"/>
    </source>
</evidence>
<dbReference type="SMART" id="SM00342">
    <property type="entry name" value="HTH_ARAC"/>
    <property type="match status" value="1"/>
</dbReference>
<sequence length="276" mass="32178">MDGKLNPMHNLIFLGGKDFRFTLFNHLPDFTVWIDKVFPDYVALNYAHTGTVKYRCGDGEEQVFTRPVMWWTEPGPRFTYGNRERSGWNHYYVCFAGKRAEEWRKSGLLPPARTRGWRLPAEPEAVKEKFERMIGWLGRERPDRALAVLQDVLLDLHEPEATTAPDLRAQALSRLAARVKAKPAVPFDEVAEARRLGLSPVHFRRLFAEQAGLPPHRFLVRARTAHAELLLRTTDLPLKVVAERCGFYDEYHFSRMYRREYQVPPATYRRRVRLLG</sequence>
<dbReference type="SUPFAM" id="SSF46689">
    <property type="entry name" value="Homeodomain-like"/>
    <property type="match status" value="1"/>
</dbReference>
<dbReference type="SUPFAM" id="SSF51215">
    <property type="entry name" value="Regulatory protein AraC"/>
    <property type="match status" value="1"/>
</dbReference>
<comment type="caution">
    <text evidence="6">The sequence shown here is derived from an EMBL/GenBank/DDBJ whole genome shotgun (WGS) entry which is preliminary data.</text>
</comment>
<dbReference type="InterPro" id="IPR037923">
    <property type="entry name" value="HTH-like"/>
</dbReference>
<evidence type="ECO:0000256" key="4">
    <source>
        <dbReference type="ARBA" id="ARBA00023163"/>
    </source>
</evidence>
<dbReference type="EMBL" id="VMBG01000001">
    <property type="protein sequence ID" value="TSJ79281.1"/>
    <property type="molecule type" value="Genomic_DNA"/>
</dbReference>
<dbReference type="InterPro" id="IPR009057">
    <property type="entry name" value="Homeodomain-like_sf"/>
</dbReference>
<protein>
    <submittedName>
        <fullName evidence="6">Helix-turn-helix transcriptional regulator</fullName>
    </submittedName>
</protein>
<keyword evidence="1" id="KW-0805">Transcription regulation</keyword>
<reference evidence="6 7" key="1">
    <citation type="submission" date="2019-07" db="EMBL/GenBank/DDBJ databases">
        <title>Description of 53C-WASEF.</title>
        <authorList>
            <person name="Pitt A."/>
            <person name="Hahn M.W."/>
        </authorList>
    </citation>
    <scope>NUCLEOTIDE SEQUENCE [LARGE SCALE GENOMIC DNA]</scope>
    <source>
        <strain evidence="6 7">53C-WASEF</strain>
    </source>
</reference>
<dbReference type="GO" id="GO:0043565">
    <property type="term" value="F:sequence-specific DNA binding"/>
    <property type="evidence" value="ECO:0007669"/>
    <property type="project" value="InterPro"/>
</dbReference>
<dbReference type="Gene3D" id="1.10.10.60">
    <property type="entry name" value="Homeodomain-like"/>
    <property type="match status" value="1"/>
</dbReference>
<name>A0A556QRM5_9BACT</name>
<dbReference type="Pfam" id="PF12833">
    <property type="entry name" value="HTH_18"/>
    <property type="match status" value="1"/>
</dbReference>
<accession>A0A556QRM5</accession>
<gene>
    <name evidence="6" type="ORF">FPL22_08310</name>
</gene>
<organism evidence="6 7">
    <name type="scientific">Rariglobus hedericola</name>
    <dbReference type="NCBI Taxonomy" id="2597822"/>
    <lineage>
        <taxon>Bacteria</taxon>
        <taxon>Pseudomonadati</taxon>
        <taxon>Verrucomicrobiota</taxon>
        <taxon>Opitutia</taxon>
        <taxon>Opitutales</taxon>
        <taxon>Opitutaceae</taxon>
        <taxon>Rariglobus</taxon>
    </lineage>
</organism>
<evidence type="ECO:0000256" key="1">
    <source>
        <dbReference type="ARBA" id="ARBA00023015"/>
    </source>
</evidence>
<keyword evidence="7" id="KW-1185">Reference proteome</keyword>
<keyword evidence="2" id="KW-0238">DNA-binding</keyword>
<evidence type="ECO:0000256" key="3">
    <source>
        <dbReference type="ARBA" id="ARBA00023159"/>
    </source>
</evidence>
<evidence type="ECO:0000313" key="7">
    <source>
        <dbReference type="Proteomes" id="UP000315648"/>
    </source>
</evidence>
<evidence type="ECO:0000256" key="2">
    <source>
        <dbReference type="ARBA" id="ARBA00023125"/>
    </source>
</evidence>
<keyword evidence="4" id="KW-0804">Transcription</keyword>
<dbReference type="PROSITE" id="PS00041">
    <property type="entry name" value="HTH_ARAC_FAMILY_1"/>
    <property type="match status" value="1"/>
</dbReference>
<proteinExistence type="predicted"/>
<dbReference type="PROSITE" id="PS01124">
    <property type="entry name" value="HTH_ARAC_FAMILY_2"/>
    <property type="match status" value="1"/>
</dbReference>
<feature type="domain" description="HTH araC/xylS-type" evidence="5">
    <location>
        <begin position="173"/>
        <end position="271"/>
    </location>
</feature>
<dbReference type="OrthoDB" id="9803764at2"/>
<evidence type="ECO:0000313" key="6">
    <source>
        <dbReference type="EMBL" id="TSJ79281.1"/>
    </source>
</evidence>
<dbReference type="AlphaFoldDB" id="A0A556QRM5"/>
<keyword evidence="3" id="KW-0010">Activator</keyword>
<dbReference type="InterPro" id="IPR018060">
    <property type="entry name" value="HTH_AraC"/>
</dbReference>